<dbReference type="PROSITE" id="PS51257">
    <property type="entry name" value="PROKAR_LIPOPROTEIN"/>
    <property type="match status" value="1"/>
</dbReference>
<proteinExistence type="predicted"/>
<name>A0A5C6AVT2_9BACT</name>
<accession>A0A5C6AVT2</accession>
<dbReference type="OrthoDB" id="290321at2"/>
<evidence type="ECO:0000256" key="1">
    <source>
        <dbReference type="SAM" id="MobiDB-lite"/>
    </source>
</evidence>
<evidence type="ECO:0000313" key="3">
    <source>
        <dbReference type="Proteomes" id="UP000316213"/>
    </source>
</evidence>
<dbReference type="AlphaFoldDB" id="A0A5C6AVT2"/>
<dbReference type="RefSeq" id="WP_146575819.1">
    <property type="nucleotide sequence ID" value="NZ_SJPM01000001.1"/>
</dbReference>
<comment type="caution">
    <text evidence="2">The sequence shown here is derived from an EMBL/GenBank/DDBJ whole genome shotgun (WGS) entry which is preliminary data.</text>
</comment>
<sequence length="67" mass="6840">MSSPRFQIGLMFLFLCLIAIGCGVSSSAPQTSDLEQYLQGNPDAPKSNGQEPTGIGGPASLPGAEGE</sequence>
<evidence type="ECO:0000313" key="2">
    <source>
        <dbReference type="EMBL" id="TWU03259.1"/>
    </source>
</evidence>
<organism evidence="2 3">
    <name type="scientific">Neorhodopirellula pilleata</name>
    <dbReference type="NCBI Taxonomy" id="2714738"/>
    <lineage>
        <taxon>Bacteria</taxon>
        <taxon>Pseudomonadati</taxon>
        <taxon>Planctomycetota</taxon>
        <taxon>Planctomycetia</taxon>
        <taxon>Pirellulales</taxon>
        <taxon>Pirellulaceae</taxon>
        <taxon>Neorhodopirellula</taxon>
    </lineage>
</organism>
<feature type="region of interest" description="Disordered" evidence="1">
    <location>
        <begin position="33"/>
        <end position="67"/>
    </location>
</feature>
<protein>
    <submittedName>
        <fullName evidence="2">Uncharacterized protein</fullName>
    </submittedName>
</protein>
<keyword evidence="3" id="KW-1185">Reference proteome</keyword>
<gene>
    <name evidence="2" type="ORF">Pla100_01770</name>
</gene>
<dbReference type="Proteomes" id="UP000316213">
    <property type="component" value="Unassembled WGS sequence"/>
</dbReference>
<dbReference type="EMBL" id="SJPM01000001">
    <property type="protein sequence ID" value="TWU03259.1"/>
    <property type="molecule type" value="Genomic_DNA"/>
</dbReference>
<reference evidence="2 3" key="1">
    <citation type="submission" date="2019-02" db="EMBL/GenBank/DDBJ databases">
        <title>Deep-cultivation of Planctomycetes and their phenomic and genomic characterization uncovers novel biology.</title>
        <authorList>
            <person name="Wiegand S."/>
            <person name="Jogler M."/>
            <person name="Boedeker C."/>
            <person name="Pinto D."/>
            <person name="Vollmers J."/>
            <person name="Rivas-Marin E."/>
            <person name="Kohn T."/>
            <person name="Peeters S.H."/>
            <person name="Heuer A."/>
            <person name="Rast P."/>
            <person name="Oberbeckmann S."/>
            <person name="Bunk B."/>
            <person name="Jeske O."/>
            <person name="Meyerdierks A."/>
            <person name="Storesund J.E."/>
            <person name="Kallscheuer N."/>
            <person name="Luecker S."/>
            <person name="Lage O.M."/>
            <person name="Pohl T."/>
            <person name="Merkel B.J."/>
            <person name="Hornburger P."/>
            <person name="Mueller R.-W."/>
            <person name="Bruemmer F."/>
            <person name="Labrenz M."/>
            <person name="Spormann A.M."/>
            <person name="Op Den Camp H."/>
            <person name="Overmann J."/>
            <person name="Amann R."/>
            <person name="Jetten M.S.M."/>
            <person name="Mascher T."/>
            <person name="Medema M.H."/>
            <person name="Devos D.P."/>
            <person name="Kaster A.-K."/>
            <person name="Ovreas L."/>
            <person name="Rohde M."/>
            <person name="Galperin M.Y."/>
            <person name="Jogler C."/>
        </authorList>
    </citation>
    <scope>NUCLEOTIDE SEQUENCE [LARGE SCALE GENOMIC DNA]</scope>
    <source>
        <strain evidence="2 3">Pla100</strain>
    </source>
</reference>